<dbReference type="InterPro" id="IPR016181">
    <property type="entry name" value="Acyl_CoA_acyltransferase"/>
</dbReference>
<dbReference type="PROSITE" id="PS51186">
    <property type="entry name" value="GNAT"/>
    <property type="match status" value="1"/>
</dbReference>
<keyword evidence="5" id="KW-1185">Reference proteome</keyword>
<feature type="domain" description="N-acetyltransferase" evidence="3">
    <location>
        <begin position="5"/>
        <end position="154"/>
    </location>
</feature>
<dbReference type="Pfam" id="PF00583">
    <property type="entry name" value="Acetyltransf_1"/>
    <property type="match status" value="1"/>
</dbReference>
<dbReference type="InterPro" id="IPR050832">
    <property type="entry name" value="Bact_Acetyltransf"/>
</dbReference>
<evidence type="ECO:0000259" key="3">
    <source>
        <dbReference type="PROSITE" id="PS51186"/>
    </source>
</evidence>
<dbReference type="InterPro" id="IPR000182">
    <property type="entry name" value="GNAT_dom"/>
</dbReference>
<evidence type="ECO:0000256" key="2">
    <source>
        <dbReference type="ARBA" id="ARBA00023315"/>
    </source>
</evidence>
<proteinExistence type="predicted"/>
<dbReference type="AlphaFoldDB" id="A0A0F0LY63"/>
<evidence type="ECO:0000256" key="1">
    <source>
        <dbReference type="ARBA" id="ARBA00022679"/>
    </source>
</evidence>
<evidence type="ECO:0000313" key="4">
    <source>
        <dbReference type="EMBL" id="KJL36321.1"/>
    </source>
</evidence>
<dbReference type="OrthoDB" id="3174517at2"/>
<comment type="caution">
    <text evidence="4">The sequence shown here is derived from an EMBL/GenBank/DDBJ whole genome shotgun (WGS) entry which is preliminary data.</text>
</comment>
<keyword evidence="1 4" id="KW-0808">Transferase</keyword>
<organism evidence="4 5">
    <name type="scientific">Microbacterium ginsengisoli</name>
    <dbReference type="NCBI Taxonomy" id="400772"/>
    <lineage>
        <taxon>Bacteria</taxon>
        <taxon>Bacillati</taxon>
        <taxon>Actinomycetota</taxon>
        <taxon>Actinomycetes</taxon>
        <taxon>Micrococcales</taxon>
        <taxon>Microbacteriaceae</taxon>
        <taxon>Microbacterium</taxon>
    </lineage>
</organism>
<dbReference type="EMBL" id="JYIY01000074">
    <property type="protein sequence ID" value="KJL36321.1"/>
    <property type="molecule type" value="Genomic_DNA"/>
</dbReference>
<dbReference type="PANTHER" id="PTHR43877:SF2">
    <property type="entry name" value="AMINOALKYLPHOSPHONATE N-ACETYLTRANSFERASE-RELATED"/>
    <property type="match status" value="1"/>
</dbReference>
<keyword evidence="2" id="KW-0012">Acyltransferase</keyword>
<dbReference type="SUPFAM" id="SSF55729">
    <property type="entry name" value="Acyl-CoA N-acyltransferases (Nat)"/>
    <property type="match status" value="1"/>
</dbReference>
<protein>
    <submittedName>
        <fullName evidence="4">Acetyltransferase (GNAT) family protein</fullName>
    </submittedName>
</protein>
<evidence type="ECO:0000313" key="5">
    <source>
        <dbReference type="Proteomes" id="UP000033451"/>
    </source>
</evidence>
<gene>
    <name evidence="4" type="ORF">RR49_01653</name>
</gene>
<dbReference type="CDD" id="cd04301">
    <property type="entry name" value="NAT_SF"/>
    <property type="match status" value="1"/>
</dbReference>
<dbReference type="STRING" id="400772.RR49_01653"/>
<dbReference type="Proteomes" id="UP000033451">
    <property type="component" value="Unassembled WGS sequence"/>
</dbReference>
<reference evidence="4 5" key="1">
    <citation type="submission" date="2015-02" db="EMBL/GenBank/DDBJ databases">
        <title>Draft genome sequences of ten Microbacterium spp. with emphasis on heavy metal contaminated environments.</title>
        <authorList>
            <person name="Corretto E."/>
        </authorList>
    </citation>
    <scope>NUCLEOTIDE SEQUENCE [LARGE SCALE GENOMIC DNA]</scope>
    <source>
        <strain evidence="4 5">DSM 18659</strain>
    </source>
</reference>
<accession>A0A0F0LY63</accession>
<name>A0A0F0LY63_9MICO</name>
<dbReference type="GO" id="GO:0016747">
    <property type="term" value="F:acyltransferase activity, transferring groups other than amino-acyl groups"/>
    <property type="evidence" value="ECO:0007669"/>
    <property type="project" value="InterPro"/>
</dbReference>
<dbReference type="RefSeq" id="WP_045247590.1">
    <property type="nucleotide sequence ID" value="NZ_JYIY01000074.1"/>
</dbReference>
<dbReference type="PANTHER" id="PTHR43877">
    <property type="entry name" value="AMINOALKYLPHOSPHONATE N-ACETYLTRANSFERASE-RELATED-RELATED"/>
    <property type="match status" value="1"/>
</dbReference>
<dbReference type="PATRIC" id="fig|400772.4.peg.1674"/>
<dbReference type="Gene3D" id="3.40.630.30">
    <property type="match status" value="1"/>
</dbReference>
<sequence length="154" mass="16371">MASARVVSPADPDVHALLEEYFSMRTDSFPGGGYTTTFPDPAAFVAPAGVFLAIDEDGVAVGCGGVRRIADGEAGIRYEVKNVFVSPTGRGRGWGRLLLDALEDEARRLGAAELVLDTHHSLTAAAGLYASSGFVTIPPYNNNPNATRWYGKRL</sequence>